<dbReference type="Gene3D" id="2.60.40.10">
    <property type="entry name" value="Immunoglobulins"/>
    <property type="match status" value="1"/>
</dbReference>
<keyword evidence="5" id="KW-0029">Amino-acid transport</keyword>
<dbReference type="InterPro" id="IPR052157">
    <property type="entry name" value="BCAA_transport_permease"/>
</dbReference>
<feature type="transmembrane region" description="Helical" evidence="9">
    <location>
        <begin position="383"/>
        <end position="402"/>
    </location>
</feature>
<organism evidence="11 12">
    <name type="scientific">Paractinoplanes deccanensis</name>
    <dbReference type="NCBI Taxonomy" id="113561"/>
    <lineage>
        <taxon>Bacteria</taxon>
        <taxon>Bacillati</taxon>
        <taxon>Actinomycetota</taxon>
        <taxon>Actinomycetes</taxon>
        <taxon>Micromonosporales</taxon>
        <taxon>Micromonosporaceae</taxon>
        <taxon>Paractinoplanes</taxon>
    </lineage>
</organism>
<feature type="transmembrane region" description="Helical" evidence="9">
    <location>
        <begin position="178"/>
        <end position="197"/>
    </location>
</feature>
<dbReference type="Pfam" id="PF13620">
    <property type="entry name" value="CarboxypepD_reg"/>
    <property type="match status" value="1"/>
</dbReference>
<sequence>MALALLLAVLAPAGAAHAAPGDDQWGFRGLVRDGERKPVTGAAVAVESDGEVVGTDVTDARGRWEILGLAGPGTYTVVVKTGGKTYEVEKELVRSGTTLPVQNLVMSTSDAPAVQASLGDKLAQRAVSGLNLGLLIAIAAIGLSLVFGTSRFTNFAHGENVTFGGIMGYVFASLAHLPLLLAAAAATVAGAAFGYLQDLGFWRPLRRKGVSLVTLMIASIGAALALRSLFQFLYGNGTRSLTREDWGTVRLGPVVMPATSYVAMGISVAVLVAVGVWLKRGRIGKATRAVANNPALAGASGIDVDRVTRIVWVLSGGLAALSGVLLGVFNQVSYDMGFNLLLLMFAAVILGGLGTAFGTLAGAIVVGLCTEILVLWIPADMKYVGGLAVLVAVLLVRPQGLFGRQARIG</sequence>
<keyword evidence="3" id="KW-1003">Cell membrane</keyword>
<feature type="chain" id="PRO_5046928521" description="Branched-chain amino acid ABC transporter permease" evidence="10">
    <location>
        <begin position="19"/>
        <end position="409"/>
    </location>
</feature>
<evidence type="ECO:0000256" key="9">
    <source>
        <dbReference type="SAM" id="Phobius"/>
    </source>
</evidence>
<comment type="caution">
    <text evidence="11">The sequence shown here is derived from an EMBL/GenBank/DDBJ whole genome shotgun (WGS) entry which is preliminary data.</text>
</comment>
<dbReference type="PANTHER" id="PTHR11795:SF445">
    <property type="entry name" value="AMINO ACID ABC TRANSPORTER PERMEASE PROTEIN"/>
    <property type="match status" value="1"/>
</dbReference>
<protein>
    <recommendedName>
        <fullName evidence="13">Branched-chain amino acid ABC transporter permease</fullName>
    </recommendedName>
</protein>
<feature type="transmembrane region" description="Helical" evidence="9">
    <location>
        <begin position="310"/>
        <end position="330"/>
    </location>
</feature>
<keyword evidence="10" id="KW-0732">Signal</keyword>
<feature type="transmembrane region" description="Helical" evidence="9">
    <location>
        <begin position="254"/>
        <end position="278"/>
    </location>
</feature>
<feature type="transmembrane region" description="Helical" evidence="9">
    <location>
        <begin position="126"/>
        <end position="147"/>
    </location>
</feature>
<dbReference type="InterPro" id="IPR001851">
    <property type="entry name" value="ABC_transp_permease"/>
</dbReference>
<evidence type="ECO:0000256" key="3">
    <source>
        <dbReference type="ARBA" id="ARBA00022475"/>
    </source>
</evidence>
<dbReference type="Proteomes" id="UP000609879">
    <property type="component" value="Unassembled WGS sequence"/>
</dbReference>
<feature type="transmembrane region" description="Helical" evidence="9">
    <location>
        <begin position="209"/>
        <end position="234"/>
    </location>
</feature>
<dbReference type="SUPFAM" id="SSF49464">
    <property type="entry name" value="Carboxypeptidase regulatory domain-like"/>
    <property type="match status" value="1"/>
</dbReference>
<comment type="subcellular location">
    <subcellularLocation>
        <location evidence="1">Cell membrane</location>
        <topology evidence="1">Multi-pass membrane protein</topology>
    </subcellularLocation>
</comment>
<keyword evidence="12" id="KW-1185">Reference proteome</keyword>
<dbReference type="RefSeq" id="WP_203760485.1">
    <property type="nucleotide sequence ID" value="NZ_BAAABO010000025.1"/>
</dbReference>
<dbReference type="InterPro" id="IPR008969">
    <property type="entry name" value="CarboxyPept-like_regulatory"/>
</dbReference>
<evidence type="ECO:0000256" key="10">
    <source>
        <dbReference type="SAM" id="SignalP"/>
    </source>
</evidence>
<dbReference type="EMBL" id="BOMI01000017">
    <property type="protein sequence ID" value="GID72538.1"/>
    <property type="molecule type" value="Genomic_DNA"/>
</dbReference>
<evidence type="ECO:0000256" key="1">
    <source>
        <dbReference type="ARBA" id="ARBA00004651"/>
    </source>
</evidence>
<evidence type="ECO:0000313" key="12">
    <source>
        <dbReference type="Proteomes" id="UP000609879"/>
    </source>
</evidence>
<evidence type="ECO:0000256" key="7">
    <source>
        <dbReference type="ARBA" id="ARBA00023136"/>
    </source>
</evidence>
<name>A0ABQ3XXQ6_9ACTN</name>
<feature type="signal peptide" evidence="10">
    <location>
        <begin position="1"/>
        <end position="18"/>
    </location>
</feature>
<evidence type="ECO:0000256" key="2">
    <source>
        <dbReference type="ARBA" id="ARBA00022448"/>
    </source>
</evidence>
<evidence type="ECO:0000256" key="5">
    <source>
        <dbReference type="ARBA" id="ARBA00022970"/>
    </source>
</evidence>
<dbReference type="PANTHER" id="PTHR11795">
    <property type="entry name" value="BRANCHED-CHAIN AMINO ACID TRANSPORT SYSTEM PERMEASE PROTEIN LIVH"/>
    <property type="match status" value="1"/>
</dbReference>
<dbReference type="InterPro" id="IPR013783">
    <property type="entry name" value="Ig-like_fold"/>
</dbReference>
<gene>
    <name evidence="11" type="ORF">Ade02nite_11790</name>
</gene>
<reference evidence="11 12" key="1">
    <citation type="submission" date="2021-01" db="EMBL/GenBank/DDBJ databases">
        <title>Whole genome shotgun sequence of Actinoplanes deccanensis NBRC 13994.</title>
        <authorList>
            <person name="Komaki H."/>
            <person name="Tamura T."/>
        </authorList>
    </citation>
    <scope>NUCLEOTIDE SEQUENCE [LARGE SCALE GENOMIC DNA]</scope>
    <source>
        <strain evidence="11 12">NBRC 13994</strain>
    </source>
</reference>
<evidence type="ECO:0000256" key="8">
    <source>
        <dbReference type="ARBA" id="ARBA00037998"/>
    </source>
</evidence>
<keyword evidence="4 9" id="KW-0812">Transmembrane</keyword>
<dbReference type="CDD" id="cd06582">
    <property type="entry name" value="TM_PBP1_LivH_like"/>
    <property type="match status" value="1"/>
</dbReference>
<dbReference type="Pfam" id="PF02653">
    <property type="entry name" value="BPD_transp_2"/>
    <property type="match status" value="1"/>
</dbReference>
<evidence type="ECO:0008006" key="13">
    <source>
        <dbReference type="Google" id="ProtNLM"/>
    </source>
</evidence>
<keyword evidence="6 9" id="KW-1133">Transmembrane helix</keyword>
<proteinExistence type="inferred from homology"/>
<evidence type="ECO:0000313" key="11">
    <source>
        <dbReference type="EMBL" id="GID72538.1"/>
    </source>
</evidence>
<accession>A0ABQ3XXQ6</accession>
<keyword evidence="2" id="KW-0813">Transport</keyword>
<keyword evidence="7 9" id="KW-0472">Membrane</keyword>
<evidence type="ECO:0000256" key="4">
    <source>
        <dbReference type="ARBA" id="ARBA00022692"/>
    </source>
</evidence>
<evidence type="ECO:0000256" key="6">
    <source>
        <dbReference type="ARBA" id="ARBA00022989"/>
    </source>
</evidence>
<comment type="similarity">
    <text evidence="8">Belongs to the binding-protein-dependent transport system permease family. LivHM subfamily.</text>
</comment>